<dbReference type="SUPFAM" id="SSF56801">
    <property type="entry name" value="Acetyl-CoA synthetase-like"/>
    <property type="match status" value="1"/>
</dbReference>
<dbReference type="InParanoid" id="A0A1D2VLZ4"/>
<protein>
    <submittedName>
        <fullName evidence="1">Uncharacterized protein</fullName>
    </submittedName>
</protein>
<dbReference type="RefSeq" id="XP_020048947.1">
    <property type="nucleotide sequence ID" value="XM_020192890.1"/>
</dbReference>
<evidence type="ECO:0000313" key="1">
    <source>
        <dbReference type="EMBL" id="ODV62640.1"/>
    </source>
</evidence>
<sequence length="112" mass="12850">MGTVFQTNLFDYRLMSKNNKVKINDINYRRRGIPSQNIETKLVDYKLLNDQFLAEDNSGELCIRGFGIGRPMDKEVLENAIKEGERVGGDGWMSTGLIGSWNKDGCFYEKLY</sequence>
<keyword evidence="2" id="KW-1185">Reference proteome</keyword>
<dbReference type="OrthoDB" id="4138492at2759"/>
<dbReference type="AlphaFoldDB" id="A0A1D2VLZ4"/>
<evidence type="ECO:0000313" key="2">
    <source>
        <dbReference type="Proteomes" id="UP000095038"/>
    </source>
</evidence>
<organism evidence="1 2">
    <name type="scientific">Ascoidea rubescens DSM 1968</name>
    <dbReference type="NCBI Taxonomy" id="1344418"/>
    <lineage>
        <taxon>Eukaryota</taxon>
        <taxon>Fungi</taxon>
        <taxon>Dikarya</taxon>
        <taxon>Ascomycota</taxon>
        <taxon>Saccharomycotina</taxon>
        <taxon>Saccharomycetes</taxon>
        <taxon>Ascoideaceae</taxon>
        <taxon>Ascoidea</taxon>
    </lineage>
</organism>
<dbReference type="Proteomes" id="UP000095038">
    <property type="component" value="Unassembled WGS sequence"/>
</dbReference>
<dbReference type="Gene3D" id="2.30.38.10">
    <property type="entry name" value="Luciferase, Domain 3"/>
    <property type="match status" value="1"/>
</dbReference>
<proteinExistence type="predicted"/>
<accession>A0A1D2VLZ4</accession>
<name>A0A1D2VLZ4_9ASCO</name>
<reference evidence="2" key="1">
    <citation type="submission" date="2016-05" db="EMBL/GenBank/DDBJ databases">
        <title>Comparative genomics of biotechnologically important yeasts.</title>
        <authorList>
            <consortium name="DOE Joint Genome Institute"/>
            <person name="Riley R."/>
            <person name="Haridas S."/>
            <person name="Wolfe K.H."/>
            <person name="Lopes M.R."/>
            <person name="Hittinger C.T."/>
            <person name="Goker M."/>
            <person name="Salamov A."/>
            <person name="Wisecaver J."/>
            <person name="Long T.M."/>
            <person name="Aerts A.L."/>
            <person name="Barry K."/>
            <person name="Choi C."/>
            <person name="Clum A."/>
            <person name="Coughlan A.Y."/>
            <person name="Deshpande S."/>
            <person name="Douglass A.P."/>
            <person name="Hanson S.J."/>
            <person name="Klenk H.-P."/>
            <person name="Labutti K."/>
            <person name="Lapidus A."/>
            <person name="Lindquist E."/>
            <person name="Lipzen A."/>
            <person name="Meier-Kolthoff J.P."/>
            <person name="Ohm R.A."/>
            <person name="Otillar R.P."/>
            <person name="Pangilinan J."/>
            <person name="Peng Y."/>
            <person name="Rokas A."/>
            <person name="Rosa C.A."/>
            <person name="Scheuner C."/>
            <person name="Sibirny A.A."/>
            <person name="Slot J.C."/>
            <person name="Stielow J.B."/>
            <person name="Sun H."/>
            <person name="Kurtzman C.P."/>
            <person name="Blackwell M."/>
            <person name="Grigoriev I.V."/>
            <person name="Jeffries T.W."/>
        </authorList>
    </citation>
    <scope>NUCLEOTIDE SEQUENCE [LARGE SCALE GENOMIC DNA]</scope>
    <source>
        <strain evidence="2">DSM 1968</strain>
    </source>
</reference>
<gene>
    <name evidence="1" type="ORF">ASCRUDRAFT_74978</name>
</gene>
<dbReference type="STRING" id="1344418.A0A1D2VLZ4"/>
<dbReference type="GeneID" id="30966526"/>
<dbReference type="EMBL" id="KV454477">
    <property type="protein sequence ID" value="ODV62640.1"/>
    <property type="molecule type" value="Genomic_DNA"/>
</dbReference>